<proteinExistence type="predicted"/>
<reference evidence="3" key="1">
    <citation type="submission" date="2017-03" db="EMBL/GenBank/DDBJ databases">
        <title>Phytopthora megakarya and P. palmivora, two closely related causual agents of cacao black pod achieved similar genome size and gene model numbers by different mechanisms.</title>
        <authorList>
            <person name="Ali S."/>
            <person name="Shao J."/>
            <person name="Larry D.J."/>
            <person name="Kronmiller B."/>
            <person name="Shen D."/>
            <person name="Strem M.D."/>
            <person name="Melnick R.L."/>
            <person name="Guiltinan M.J."/>
            <person name="Tyler B.M."/>
            <person name="Meinhardt L.W."/>
            <person name="Bailey B.A."/>
        </authorList>
    </citation>
    <scope>NUCLEOTIDE SEQUENCE [LARGE SCALE GENOMIC DNA]</scope>
    <source>
        <strain evidence="3">zdho120</strain>
    </source>
</reference>
<feature type="compositionally biased region" description="Acidic residues" evidence="1">
    <location>
        <begin position="38"/>
        <end position="52"/>
    </location>
</feature>
<dbReference type="AlphaFoldDB" id="A0A225VJ40"/>
<feature type="region of interest" description="Disordered" evidence="1">
    <location>
        <begin position="1"/>
        <end position="67"/>
    </location>
</feature>
<dbReference type="OrthoDB" id="8026949at2759"/>
<name>A0A225VJ40_9STRA</name>
<evidence type="ECO:0000313" key="3">
    <source>
        <dbReference type="Proteomes" id="UP000198211"/>
    </source>
</evidence>
<gene>
    <name evidence="2" type="ORF">PHMEG_00023003</name>
</gene>
<accession>A0A225VJ40</accession>
<organism evidence="2 3">
    <name type="scientific">Phytophthora megakarya</name>
    <dbReference type="NCBI Taxonomy" id="4795"/>
    <lineage>
        <taxon>Eukaryota</taxon>
        <taxon>Sar</taxon>
        <taxon>Stramenopiles</taxon>
        <taxon>Oomycota</taxon>
        <taxon>Peronosporomycetes</taxon>
        <taxon>Peronosporales</taxon>
        <taxon>Peronosporaceae</taxon>
        <taxon>Phytophthora</taxon>
    </lineage>
</organism>
<evidence type="ECO:0008006" key="4">
    <source>
        <dbReference type="Google" id="ProtNLM"/>
    </source>
</evidence>
<comment type="caution">
    <text evidence="2">The sequence shown here is derived from an EMBL/GenBank/DDBJ whole genome shotgun (WGS) entry which is preliminary data.</text>
</comment>
<dbReference type="EMBL" id="NBNE01004666">
    <property type="protein sequence ID" value="OWZ04989.1"/>
    <property type="molecule type" value="Genomic_DNA"/>
</dbReference>
<dbReference type="Proteomes" id="UP000198211">
    <property type="component" value="Unassembled WGS sequence"/>
</dbReference>
<protein>
    <recommendedName>
        <fullName evidence="4">CCHC-type domain-containing protein</fullName>
    </recommendedName>
</protein>
<keyword evidence="3" id="KW-1185">Reference proteome</keyword>
<evidence type="ECO:0000256" key="1">
    <source>
        <dbReference type="SAM" id="MobiDB-lite"/>
    </source>
</evidence>
<evidence type="ECO:0000313" key="2">
    <source>
        <dbReference type="EMBL" id="OWZ04989.1"/>
    </source>
</evidence>
<sequence length="566" mass="64456">MHQPKQKSSKAERAKASRKKFRRDEDPSDSSDTSSSDDSSDDSSDSSDDSPDEGTQSPVVLPSTAGAGTTMLTLRPYVNSSMHCMFDEKASISDQNNWWEKFTNMSVQGGWASQVKIRELKMKITSAVRNWRGQLPKHVQSSWKNPSAEFRREYLKSCTSELERYSTMRQKLSESAEFLLPLPSRAGIKHRKSKKKREEDIKRFFKNLKGSQLKVVLHKQPFKDLEDLVYVLKQDRDAVVDGYDSLSSQKRDFRTDNTPHSRHRPKGRAFVGLSEDEAGWDFEGHVRFEDEVEEAKPQMEPKVLERGNSNGPSAEVKTHVAPIEQHIHNAMYQCRMETTLIGIPVWVAIARPGWQSPRPNNPDRNEFCEKCMRFGHKAHNCWMNLVCERCGKSGHPDHACRARPCPFCNKCHQDKFQTMGTVKNLARNGVLKGVPSDILKKLLDEKADPGKSLNYPLEGDLVRVRQKRPQGQYVFAYVGKELGEKKPDNQQCMTMNQDDPIESVQVQPDLTESESPAEFSLQPGQRYGWWENHETDDSHDVAMVYGAVNDERANILLDSGQGRLEV</sequence>